<evidence type="ECO:0000256" key="2">
    <source>
        <dbReference type="ARBA" id="ARBA00022448"/>
    </source>
</evidence>
<dbReference type="PANTHER" id="PTHR42718">
    <property type="entry name" value="MAJOR FACILITATOR SUPERFAMILY MULTIDRUG TRANSPORTER MFSC"/>
    <property type="match status" value="1"/>
</dbReference>
<evidence type="ECO:0000256" key="5">
    <source>
        <dbReference type="ARBA" id="ARBA00023136"/>
    </source>
</evidence>
<evidence type="ECO:0000256" key="4">
    <source>
        <dbReference type="ARBA" id="ARBA00022989"/>
    </source>
</evidence>
<feature type="transmembrane region" description="Helical" evidence="6">
    <location>
        <begin position="407"/>
        <end position="428"/>
    </location>
</feature>
<accession>A0A6J7KB32</accession>
<gene>
    <name evidence="8" type="ORF">UFOPK3772_01657</name>
</gene>
<feature type="transmembrane region" description="Helical" evidence="6">
    <location>
        <begin position="56"/>
        <end position="73"/>
    </location>
</feature>
<evidence type="ECO:0000256" key="1">
    <source>
        <dbReference type="ARBA" id="ARBA00004141"/>
    </source>
</evidence>
<evidence type="ECO:0000256" key="3">
    <source>
        <dbReference type="ARBA" id="ARBA00022692"/>
    </source>
</evidence>
<dbReference type="PANTHER" id="PTHR42718:SF9">
    <property type="entry name" value="MAJOR FACILITATOR SUPERFAMILY MULTIDRUG TRANSPORTER MFSC"/>
    <property type="match status" value="1"/>
</dbReference>
<dbReference type="InterPro" id="IPR020846">
    <property type="entry name" value="MFS_dom"/>
</dbReference>
<keyword evidence="5 6" id="KW-0472">Membrane</keyword>
<feature type="transmembrane region" description="Helical" evidence="6">
    <location>
        <begin position="440"/>
        <end position="463"/>
    </location>
</feature>
<feature type="transmembrane region" description="Helical" evidence="6">
    <location>
        <begin position="172"/>
        <end position="193"/>
    </location>
</feature>
<feature type="transmembrane region" description="Helical" evidence="6">
    <location>
        <begin position="12"/>
        <end position="36"/>
    </location>
</feature>
<dbReference type="InterPro" id="IPR011701">
    <property type="entry name" value="MFS"/>
</dbReference>
<feature type="domain" description="Major facilitator superfamily (MFS) profile" evidence="7">
    <location>
        <begin position="19"/>
        <end position="467"/>
    </location>
</feature>
<evidence type="ECO:0000259" key="7">
    <source>
        <dbReference type="PROSITE" id="PS50850"/>
    </source>
</evidence>
<dbReference type="Pfam" id="PF07690">
    <property type="entry name" value="MFS_1"/>
    <property type="match status" value="1"/>
</dbReference>
<dbReference type="GO" id="GO:0016020">
    <property type="term" value="C:membrane"/>
    <property type="evidence" value="ECO:0007669"/>
    <property type="project" value="UniProtKB-SubCell"/>
</dbReference>
<feature type="transmembrane region" description="Helical" evidence="6">
    <location>
        <begin position="228"/>
        <end position="250"/>
    </location>
</feature>
<feature type="transmembrane region" description="Helical" evidence="6">
    <location>
        <begin position="365"/>
        <end position="386"/>
    </location>
</feature>
<dbReference type="PROSITE" id="PS50850">
    <property type="entry name" value="MFS"/>
    <property type="match status" value="1"/>
</dbReference>
<dbReference type="AlphaFoldDB" id="A0A6J7KB32"/>
<dbReference type="GO" id="GO:0022857">
    <property type="term" value="F:transmembrane transporter activity"/>
    <property type="evidence" value="ECO:0007669"/>
    <property type="project" value="InterPro"/>
</dbReference>
<sequence length="472" mass="49137">MSVSTEPKHPQAIGMWLPLAPVLISAALISSIIVTLGAPLIPLMQERFAISSEEAQWSYTITLLVAAACTPIFGRMADGRRRRPVTVLVCGLVSVGCIISALADSFSMLLIGRGMQGLGVSLVAMTIAAARAYLPAHSAQSTVAILSITTALGAGIGYPITTYIADHMGMGVAFGVAGAFSAIVAVIVLIRLPPAGDVATPRADLVGMLLLVTGVTSYLLAITHGNSWHWFSSQVLVLFGAGTALLAFWIRWEFHTPFPLVKLQLMANRRLLSADVIALFMGVSLYSTPVLVSRLVQLPTSTGYGLGLSLTVAGMIMIPIVFGNLLGSRIIFLGGRFGGARVSLILGSGLAMVGALVLTTEHVSIPVLVLAMSLTAIGAGATFGSMPALVIEAVPEQETGSAMSFNLLLRTMGGTIGSALTAASLGAFTPPGHDYAEWAGFRLAFSICAFACLTALVVSLVLVPRSSTQQSR</sequence>
<keyword evidence="4 6" id="KW-1133">Transmembrane helix</keyword>
<keyword evidence="3 6" id="KW-0812">Transmembrane</keyword>
<dbReference type="Gene3D" id="1.20.1250.20">
    <property type="entry name" value="MFS general substrate transporter like domains"/>
    <property type="match status" value="1"/>
</dbReference>
<feature type="transmembrane region" description="Helical" evidence="6">
    <location>
        <begin position="85"/>
        <end position="103"/>
    </location>
</feature>
<protein>
    <submittedName>
        <fullName evidence="8">Unannotated protein</fullName>
    </submittedName>
</protein>
<feature type="transmembrane region" description="Helical" evidence="6">
    <location>
        <begin position="338"/>
        <end position="359"/>
    </location>
</feature>
<feature type="transmembrane region" description="Helical" evidence="6">
    <location>
        <begin position="271"/>
        <end position="292"/>
    </location>
</feature>
<dbReference type="Gene3D" id="1.20.1720.10">
    <property type="entry name" value="Multidrug resistance protein D"/>
    <property type="match status" value="1"/>
</dbReference>
<keyword evidence="2" id="KW-0813">Transport</keyword>
<dbReference type="SUPFAM" id="SSF103473">
    <property type="entry name" value="MFS general substrate transporter"/>
    <property type="match status" value="1"/>
</dbReference>
<feature type="transmembrane region" description="Helical" evidence="6">
    <location>
        <begin position="205"/>
        <end position="222"/>
    </location>
</feature>
<dbReference type="EMBL" id="CAFBNE010000050">
    <property type="protein sequence ID" value="CAB4952765.1"/>
    <property type="molecule type" value="Genomic_DNA"/>
</dbReference>
<feature type="transmembrane region" description="Helical" evidence="6">
    <location>
        <begin position="304"/>
        <end position="326"/>
    </location>
</feature>
<comment type="subcellular location">
    <subcellularLocation>
        <location evidence="1">Membrane</location>
        <topology evidence="1">Multi-pass membrane protein</topology>
    </subcellularLocation>
</comment>
<evidence type="ECO:0000256" key="6">
    <source>
        <dbReference type="SAM" id="Phobius"/>
    </source>
</evidence>
<organism evidence="8">
    <name type="scientific">freshwater metagenome</name>
    <dbReference type="NCBI Taxonomy" id="449393"/>
    <lineage>
        <taxon>unclassified sequences</taxon>
        <taxon>metagenomes</taxon>
        <taxon>ecological metagenomes</taxon>
    </lineage>
</organism>
<evidence type="ECO:0000313" key="8">
    <source>
        <dbReference type="EMBL" id="CAB4952765.1"/>
    </source>
</evidence>
<feature type="transmembrane region" description="Helical" evidence="6">
    <location>
        <begin position="115"/>
        <end position="134"/>
    </location>
</feature>
<proteinExistence type="predicted"/>
<feature type="transmembrane region" description="Helical" evidence="6">
    <location>
        <begin position="141"/>
        <end position="160"/>
    </location>
</feature>
<reference evidence="8" key="1">
    <citation type="submission" date="2020-05" db="EMBL/GenBank/DDBJ databases">
        <authorList>
            <person name="Chiriac C."/>
            <person name="Salcher M."/>
            <person name="Ghai R."/>
            <person name="Kavagutti S V."/>
        </authorList>
    </citation>
    <scope>NUCLEOTIDE SEQUENCE</scope>
</reference>
<dbReference type="InterPro" id="IPR036259">
    <property type="entry name" value="MFS_trans_sf"/>
</dbReference>
<name>A0A6J7KB32_9ZZZZ</name>